<reference evidence="2" key="1">
    <citation type="submission" date="2016-03" db="EMBL/GenBank/DDBJ databases">
        <title>Draft genome sequence of Rosellinia necatrix.</title>
        <authorList>
            <person name="Kanematsu S."/>
        </authorList>
    </citation>
    <scope>NUCLEOTIDE SEQUENCE [LARGE SCALE GENOMIC DNA]</scope>
    <source>
        <strain evidence="2">W97</strain>
    </source>
</reference>
<organism evidence="2">
    <name type="scientific">Rosellinia necatrix</name>
    <name type="common">White root-rot fungus</name>
    <dbReference type="NCBI Taxonomy" id="77044"/>
    <lineage>
        <taxon>Eukaryota</taxon>
        <taxon>Fungi</taxon>
        <taxon>Dikarya</taxon>
        <taxon>Ascomycota</taxon>
        <taxon>Pezizomycotina</taxon>
        <taxon>Sordariomycetes</taxon>
        <taxon>Xylariomycetidae</taxon>
        <taxon>Xylariales</taxon>
        <taxon>Xylariaceae</taxon>
        <taxon>Rosellinia</taxon>
    </lineage>
</organism>
<name>A0A1W2TFW3_ROSNE</name>
<dbReference type="OrthoDB" id="4697938at2759"/>
<sequence length="508" mass="57233">MSQGYEAIPLARILNPDNIPLSQILNPIEDRPVAQAVNANNAIPISQILNPSVEEEGRPRVAVSEPEVEAHGEEQLTSDDSEQGDSNESGDGDSGGDDGEGEFVVVGKPASEPETSLARYLVAQIVQGLQSDVVAPRAEFWRTLDEALSPLQMADMLWDRSRCSDDPKPVRWVNRFYASCMRQVLRRRGHIPFNSNRECEDPQKQSKDRYAAATDIINIAADRFGDKVYAGLAIRSVALSKLFSVRQDRHAVVGSLLATELSSIIALPSKTIRNPAAVITMLWKEKYTSICGELKLHILSKGSTSSGGFDDLMDLADWEKPTHPTISEGLKERITGVAVGDLSHKKRYCPDEDELYRTKPSPRVYMICRWNRALKALAMEIEDELCQTVKKSFKEPLRWRSTLMLIERGSMRRDTRACVNWIIPLKIKGSNVEAKVQFDTGLGTKADVKDWLSLRLVTIQGDTCIRRVDDPLAFIWVRWYQRQHWNWLDQYSVEEEVDRDKAGPQERA</sequence>
<dbReference type="AlphaFoldDB" id="A0A1W2TFW3"/>
<protein>
    <submittedName>
        <fullName evidence="2">Uncharacterized protein</fullName>
    </submittedName>
</protein>
<evidence type="ECO:0000313" key="2">
    <source>
        <dbReference type="EMBL" id="GAP86966.1"/>
    </source>
</evidence>
<feature type="compositionally biased region" description="Acidic residues" evidence="1">
    <location>
        <begin position="76"/>
        <end position="101"/>
    </location>
</feature>
<dbReference type="Proteomes" id="UP000054516">
    <property type="component" value="Unassembled WGS sequence"/>
</dbReference>
<evidence type="ECO:0000313" key="3">
    <source>
        <dbReference type="Proteomes" id="UP000054516"/>
    </source>
</evidence>
<proteinExistence type="predicted"/>
<keyword evidence="3" id="KW-1185">Reference proteome</keyword>
<accession>A0A1W2TFW3</accession>
<evidence type="ECO:0000256" key="1">
    <source>
        <dbReference type="SAM" id="MobiDB-lite"/>
    </source>
</evidence>
<feature type="region of interest" description="Disordered" evidence="1">
    <location>
        <begin position="54"/>
        <end position="104"/>
    </location>
</feature>
<dbReference type="EMBL" id="DF977469">
    <property type="protein sequence ID" value="GAP86966.1"/>
    <property type="molecule type" value="Genomic_DNA"/>
</dbReference>
<gene>
    <name evidence="2" type="ORF">SAMD00023353_2401200</name>
</gene>